<dbReference type="Proteomes" id="UP001597206">
    <property type="component" value="Unassembled WGS sequence"/>
</dbReference>
<dbReference type="RefSeq" id="WP_379034604.1">
    <property type="nucleotide sequence ID" value="NZ_JBHTLN010000002.1"/>
</dbReference>
<name>A0ABW3PHT3_9PROT</name>
<proteinExistence type="predicted"/>
<dbReference type="EMBL" id="JBHTLN010000002">
    <property type="protein sequence ID" value="MFD1123167.1"/>
    <property type="molecule type" value="Genomic_DNA"/>
</dbReference>
<protein>
    <submittedName>
        <fullName evidence="1">BrnT family toxin</fullName>
    </submittedName>
</protein>
<dbReference type="Gene3D" id="3.10.450.530">
    <property type="entry name" value="Ribonuclease toxin, BrnT, of type II toxin-antitoxin system"/>
    <property type="match status" value="1"/>
</dbReference>
<dbReference type="InterPro" id="IPR007460">
    <property type="entry name" value="BrnT_toxin"/>
</dbReference>
<evidence type="ECO:0000313" key="1">
    <source>
        <dbReference type="EMBL" id="MFD1123167.1"/>
    </source>
</evidence>
<evidence type="ECO:0000313" key="2">
    <source>
        <dbReference type="Proteomes" id="UP001597206"/>
    </source>
</evidence>
<dbReference type="Pfam" id="PF04365">
    <property type="entry name" value="BrnT_toxin"/>
    <property type="match status" value="1"/>
</dbReference>
<reference evidence="2" key="1">
    <citation type="journal article" date="2019" name="Int. J. Syst. Evol. Microbiol.">
        <title>The Global Catalogue of Microorganisms (GCM) 10K type strain sequencing project: providing services to taxonomists for standard genome sequencing and annotation.</title>
        <authorList>
            <consortium name="The Broad Institute Genomics Platform"/>
            <consortium name="The Broad Institute Genome Sequencing Center for Infectious Disease"/>
            <person name="Wu L."/>
            <person name="Ma J."/>
        </authorList>
    </citation>
    <scope>NUCLEOTIDE SEQUENCE [LARGE SCALE GENOMIC DNA]</scope>
    <source>
        <strain evidence="2">CCUG 58411</strain>
    </source>
</reference>
<comment type="caution">
    <text evidence="1">The sequence shown here is derived from an EMBL/GenBank/DDBJ whole genome shotgun (WGS) entry which is preliminary data.</text>
</comment>
<keyword evidence="2" id="KW-1185">Reference proteome</keyword>
<gene>
    <name evidence="1" type="ORF">ACFQ2T_11670</name>
</gene>
<accession>A0ABW3PHT3</accession>
<dbReference type="InterPro" id="IPR038573">
    <property type="entry name" value="BrnT_sf"/>
</dbReference>
<sequence length="116" mass="13591">MLINVRLLGAHCWLIILCNYNNIKLSYTNIKNLGNIQKHGISLDDARLLDCDSLIFIEDKRKDYGEVRLIGFTPIAHRLYCIVYTERNETIHVISLRKANTREVNRYVKSRQNIET</sequence>
<organism evidence="1 2">
    <name type="scientific">Methylophilus flavus</name>
    <dbReference type="NCBI Taxonomy" id="640084"/>
    <lineage>
        <taxon>Bacteria</taxon>
        <taxon>Pseudomonadati</taxon>
        <taxon>Pseudomonadota</taxon>
        <taxon>Betaproteobacteria</taxon>
        <taxon>Nitrosomonadales</taxon>
        <taxon>Methylophilaceae</taxon>
        <taxon>Methylophilus</taxon>
    </lineage>
</organism>